<evidence type="ECO:0000256" key="4">
    <source>
        <dbReference type="ARBA" id="ARBA00022741"/>
    </source>
</evidence>
<evidence type="ECO:0000313" key="14">
    <source>
        <dbReference type="EMBL" id="EFE48514.1"/>
    </source>
</evidence>
<evidence type="ECO:0000256" key="12">
    <source>
        <dbReference type="ARBA" id="ARBA00039316"/>
    </source>
</evidence>
<protein>
    <recommendedName>
        <fullName evidence="12">UvrABC system protein A</fullName>
    </recommendedName>
    <alternativeName>
        <fullName evidence="13">Excinuclease ABC subunit A</fullName>
    </alternativeName>
</protein>
<evidence type="ECO:0000256" key="13">
    <source>
        <dbReference type="ARBA" id="ARBA00042156"/>
    </source>
</evidence>
<dbReference type="PANTHER" id="PTHR43152">
    <property type="entry name" value="UVRABC SYSTEM PROTEIN A"/>
    <property type="match status" value="1"/>
</dbReference>
<dbReference type="SUPFAM" id="SSF52540">
    <property type="entry name" value="P-loop containing nucleoside triphosphate hydrolases"/>
    <property type="match status" value="1"/>
</dbReference>
<dbReference type="GO" id="GO:0003677">
    <property type="term" value="F:DNA binding"/>
    <property type="evidence" value="ECO:0007669"/>
    <property type="project" value="UniProtKB-KW"/>
</dbReference>
<name>D4DTT0_NEIEG</name>
<keyword evidence="9" id="KW-0238">DNA-binding</keyword>
<evidence type="ECO:0000256" key="7">
    <source>
        <dbReference type="ARBA" id="ARBA00022840"/>
    </source>
</evidence>
<dbReference type="Gene3D" id="3.40.50.300">
    <property type="entry name" value="P-loop containing nucleotide triphosphate hydrolases"/>
    <property type="match status" value="1"/>
</dbReference>
<evidence type="ECO:0000256" key="3">
    <source>
        <dbReference type="ARBA" id="ARBA00022737"/>
    </source>
</evidence>
<evidence type="ECO:0000256" key="11">
    <source>
        <dbReference type="ARBA" id="ARBA00038000"/>
    </source>
</evidence>
<comment type="similarity">
    <text evidence="11">Belongs to the ABC transporter superfamily. UvrA family.</text>
</comment>
<keyword evidence="8" id="KW-0267">Excision nuclease</keyword>
<keyword evidence="4" id="KW-0547">Nucleotide-binding</keyword>
<organism evidence="14 15">
    <name type="scientific">Neisseria elongata subsp. glycolytica ATCC 29315</name>
    <dbReference type="NCBI Taxonomy" id="546263"/>
    <lineage>
        <taxon>Bacteria</taxon>
        <taxon>Pseudomonadati</taxon>
        <taxon>Pseudomonadota</taxon>
        <taxon>Betaproteobacteria</taxon>
        <taxon>Neisseriales</taxon>
        <taxon>Neisseriaceae</taxon>
        <taxon>Neisseria</taxon>
    </lineage>
</organism>
<keyword evidence="7" id="KW-0067">ATP-binding</keyword>
<dbReference type="AlphaFoldDB" id="D4DTT0"/>
<keyword evidence="6" id="KW-0228">DNA excision</keyword>
<proteinExistence type="inferred from homology"/>
<evidence type="ECO:0000256" key="9">
    <source>
        <dbReference type="ARBA" id="ARBA00023125"/>
    </source>
</evidence>
<evidence type="ECO:0000256" key="5">
    <source>
        <dbReference type="ARBA" id="ARBA00022763"/>
    </source>
</evidence>
<sequence length="58" mass="6228">MIIEHNLDVIKTADWIVDLGPEGGDGGGRIIASGRPEEVAKVKGSYTGKYLKGILELF</sequence>
<accession>D4DTT0</accession>
<keyword evidence="10" id="KW-0234">DNA repair</keyword>
<evidence type="ECO:0000256" key="6">
    <source>
        <dbReference type="ARBA" id="ARBA00022769"/>
    </source>
</evidence>
<dbReference type="GO" id="GO:0004518">
    <property type="term" value="F:nuclease activity"/>
    <property type="evidence" value="ECO:0007669"/>
    <property type="project" value="UniProtKB-KW"/>
</dbReference>
<keyword evidence="3" id="KW-0677">Repeat</keyword>
<gene>
    <name evidence="14" type="ORF">NEIELOOT_02487</name>
</gene>
<dbReference type="InterPro" id="IPR027417">
    <property type="entry name" value="P-loop_NTPase"/>
</dbReference>
<comment type="caution">
    <text evidence="14">The sequence shown here is derived from an EMBL/GenBank/DDBJ whole genome shotgun (WGS) entry which is preliminary data.</text>
</comment>
<evidence type="ECO:0000256" key="1">
    <source>
        <dbReference type="ARBA" id="ARBA00004496"/>
    </source>
</evidence>
<keyword evidence="2" id="KW-0963">Cytoplasm</keyword>
<reference evidence="14 15" key="1">
    <citation type="submission" date="2010-02" db="EMBL/GenBank/DDBJ databases">
        <authorList>
            <person name="Weinstock G."/>
            <person name="Sodergren E."/>
            <person name="Clifton S."/>
            <person name="Fulton L."/>
            <person name="Fulton B."/>
            <person name="Courtney L."/>
            <person name="Fronick C."/>
            <person name="Harrison M."/>
            <person name="Strong C."/>
            <person name="Farmer C."/>
            <person name="Delahaunty K."/>
            <person name="Markovic C."/>
            <person name="Hall O."/>
            <person name="Minx P."/>
            <person name="Tomlinson C."/>
            <person name="Mitreva M."/>
            <person name="Nelson J."/>
            <person name="Hou S."/>
            <person name="Wollam A."/>
            <person name="Pepin K.H."/>
            <person name="Johnson M."/>
            <person name="Bhonagiri V."/>
            <person name="Zhang X."/>
            <person name="Suruliraj S."/>
            <person name="Warren W."/>
            <person name="Chinwalla A."/>
            <person name="Mardis E.R."/>
            <person name="Wilson R.K."/>
        </authorList>
    </citation>
    <scope>NUCLEOTIDE SEQUENCE [LARGE SCALE GENOMIC DNA]</scope>
    <source>
        <strain evidence="14 15">ATCC 29315</strain>
    </source>
</reference>
<dbReference type="GO" id="GO:0005737">
    <property type="term" value="C:cytoplasm"/>
    <property type="evidence" value="ECO:0007669"/>
    <property type="project" value="UniProtKB-SubCell"/>
</dbReference>
<comment type="subcellular location">
    <subcellularLocation>
        <location evidence="1">Cytoplasm</location>
    </subcellularLocation>
</comment>
<evidence type="ECO:0000313" key="15">
    <source>
        <dbReference type="Proteomes" id="UP000005536"/>
    </source>
</evidence>
<evidence type="ECO:0000256" key="8">
    <source>
        <dbReference type="ARBA" id="ARBA00022881"/>
    </source>
</evidence>
<evidence type="ECO:0000256" key="2">
    <source>
        <dbReference type="ARBA" id="ARBA00022490"/>
    </source>
</evidence>
<dbReference type="EMBL" id="ADBF01000253">
    <property type="protein sequence ID" value="EFE48514.1"/>
    <property type="molecule type" value="Genomic_DNA"/>
</dbReference>
<dbReference type="Proteomes" id="UP000005536">
    <property type="component" value="Unassembled WGS sequence"/>
</dbReference>
<evidence type="ECO:0000256" key="10">
    <source>
        <dbReference type="ARBA" id="ARBA00023204"/>
    </source>
</evidence>
<dbReference type="GO" id="GO:0005524">
    <property type="term" value="F:ATP binding"/>
    <property type="evidence" value="ECO:0007669"/>
    <property type="project" value="UniProtKB-KW"/>
</dbReference>
<keyword evidence="5" id="KW-0227">DNA damage</keyword>
<dbReference type="GO" id="GO:0006281">
    <property type="term" value="P:DNA repair"/>
    <property type="evidence" value="ECO:0007669"/>
    <property type="project" value="UniProtKB-KW"/>
</dbReference>
<dbReference type="PANTHER" id="PTHR43152:SF3">
    <property type="entry name" value="UVRABC SYSTEM PROTEIN A"/>
    <property type="match status" value="1"/>
</dbReference>